<reference evidence="2 3" key="1">
    <citation type="submission" date="2018-12" db="EMBL/GenBank/DDBJ databases">
        <authorList>
            <consortium name="Pathogen Informatics"/>
        </authorList>
    </citation>
    <scope>NUCLEOTIDE SEQUENCE [LARGE SCALE GENOMIC DNA]</scope>
    <source>
        <strain evidence="2 3">NCTC9695</strain>
    </source>
</reference>
<feature type="compositionally biased region" description="Basic residues" evidence="1">
    <location>
        <begin position="46"/>
        <end position="67"/>
    </location>
</feature>
<gene>
    <name evidence="2" type="ORF">NCTC9695_00165</name>
</gene>
<feature type="compositionally biased region" description="Low complexity" evidence="1">
    <location>
        <begin position="36"/>
        <end position="45"/>
    </location>
</feature>
<name>A0A3S4IVW5_CHRVL</name>
<feature type="region of interest" description="Disordered" evidence="1">
    <location>
        <begin position="33"/>
        <end position="89"/>
    </location>
</feature>
<feature type="compositionally biased region" description="Basic residues" evidence="1">
    <location>
        <begin position="77"/>
        <end position="89"/>
    </location>
</feature>
<proteinExistence type="predicted"/>
<sequence>MQHAEHAQLLADMERLGGGGGGLGGFQAQWRHQPVAQAHQRAARAASRRRRRAAGRRRRPPAHRAARRCCSSLARRSGGRRRQAAGWRKSRIGRTWESPWMVMRRMENGKRRAGHGGPARNRLPSLCRRRGRPVNPDAGCENARAAGRFGLRNRTAYTAITASTSSTVFGIGSPSTRLPSAVTSTLSSMRMPPKSAYSRNLA</sequence>
<dbReference type="EMBL" id="LR134182">
    <property type="protein sequence ID" value="VEB39780.1"/>
    <property type="molecule type" value="Genomic_DNA"/>
</dbReference>
<protein>
    <submittedName>
        <fullName evidence="2">Uncharacterized protein</fullName>
    </submittedName>
</protein>
<dbReference type="Proteomes" id="UP000275777">
    <property type="component" value="Chromosome"/>
</dbReference>
<accession>A0A3S4IVW5</accession>
<evidence type="ECO:0000313" key="2">
    <source>
        <dbReference type="EMBL" id="VEB39780.1"/>
    </source>
</evidence>
<dbReference type="AlphaFoldDB" id="A0A3S4IVW5"/>
<feature type="region of interest" description="Disordered" evidence="1">
    <location>
        <begin position="110"/>
        <end position="130"/>
    </location>
</feature>
<organism evidence="2 3">
    <name type="scientific">Chromobacterium violaceum</name>
    <dbReference type="NCBI Taxonomy" id="536"/>
    <lineage>
        <taxon>Bacteria</taxon>
        <taxon>Pseudomonadati</taxon>
        <taxon>Pseudomonadota</taxon>
        <taxon>Betaproteobacteria</taxon>
        <taxon>Neisseriales</taxon>
        <taxon>Chromobacteriaceae</taxon>
        <taxon>Chromobacterium</taxon>
    </lineage>
</organism>
<evidence type="ECO:0000256" key="1">
    <source>
        <dbReference type="SAM" id="MobiDB-lite"/>
    </source>
</evidence>
<evidence type="ECO:0000313" key="3">
    <source>
        <dbReference type="Proteomes" id="UP000275777"/>
    </source>
</evidence>
<feature type="region of interest" description="Disordered" evidence="1">
    <location>
        <begin position="183"/>
        <end position="202"/>
    </location>
</feature>